<accession>A0AAD1XYD1</accession>
<name>A0AAD1XYD1_EUPCR</name>
<sequence>MNYQMLKSISVLLMNFKGSFHLYNFLLSQKQLATILLAYLGSKTLKISSCALEEGTINSRIRGKSFIQNLIFNPKPPTDALTLPEKHHPMRTPYPPSLSFLANIPCTQSM</sequence>
<reference evidence="1" key="1">
    <citation type="submission" date="2023-07" db="EMBL/GenBank/DDBJ databases">
        <authorList>
            <consortium name="AG Swart"/>
            <person name="Singh M."/>
            <person name="Singh A."/>
            <person name="Seah K."/>
            <person name="Emmerich C."/>
        </authorList>
    </citation>
    <scope>NUCLEOTIDE SEQUENCE</scope>
    <source>
        <strain evidence="1">DP1</strain>
    </source>
</reference>
<evidence type="ECO:0000313" key="2">
    <source>
        <dbReference type="Proteomes" id="UP001295684"/>
    </source>
</evidence>
<dbReference type="Proteomes" id="UP001295684">
    <property type="component" value="Unassembled WGS sequence"/>
</dbReference>
<evidence type="ECO:0000313" key="1">
    <source>
        <dbReference type="EMBL" id="CAI2380881.1"/>
    </source>
</evidence>
<dbReference type="AlphaFoldDB" id="A0AAD1XYD1"/>
<proteinExistence type="predicted"/>
<organism evidence="1 2">
    <name type="scientific">Euplotes crassus</name>
    <dbReference type="NCBI Taxonomy" id="5936"/>
    <lineage>
        <taxon>Eukaryota</taxon>
        <taxon>Sar</taxon>
        <taxon>Alveolata</taxon>
        <taxon>Ciliophora</taxon>
        <taxon>Intramacronucleata</taxon>
        <taxon>Spirotrichea</taxon>
        <taxon>Hypotrichia</taxon>
        <taxon>Euplotida</taxon>
        <taxon>Euplotidae</taxon>
        <taxon>Moneuplotes</taxon>
    </lineage>
</organism>
<comment type="caution">
    <text evidence="1">The sequence shown here is derived from an EMBL/GenBank/DDBJ whole genome shotgun (WGS) entry which is preliminary data.</text>
</comment>
<gene>
    <name evidence="1" type="ORF">ECRASSUSDP1_LOCUS22322</name>
</gene>
<keyword evidence="2" id="KW-1185">Reference proteome</keyword>
<protein>
    <submittedName>
        <fullName evidence="1">Uncharacterized protein</fullName>
    </submittedName>
</protein>
<dbReference type="EMBL" id="CAMPGE010022881">
    <property type="protein sequence ID" value="CAI2380881.1"/>
    <property type="molecule type" value="Genomic_DNA"/>
</dbReference>